<organism evidence="2 3">
    <name type="scientific">Blattamonas nauphoetae</name>
    <dbReference type="NCBI Taxonomy" id="2049346"/>
    <lineage>
        <taxon>Eukaryota</taxon>
        <taxon>Metamonada</taxon>
        <taxon>Preaxostyla</taxon>
        <taxon>Oxymonadida</taxon>
        <taxon>Blattamonas</taxon>
    </lineage>
</organism>
<evidence type="ECO:0000256" key="1">
    <source>
        <dbReference type="SAM" id="MobiDB-lite"/>
    </source>
</evidence>
<sequence length="441" mass="50872">MLDDLTGRQVHHLLHKYGIPVSEIEQKLHFAALLRTCSADTIPTTTVNKQQQPAQTDKSSLELPPPAQAPEDEQIIHQTCTVTHVHLHSLHCRSTVIILLKCILIHSLLVSQRILLLSLQPLEYNRYLTSVKSLFSSSLLVTLQEKHALISITIPSATQSHLLPTDFIELQLMHLDFQYESYKKETGPFWMPMTSSPLSTMDFVCGSVIVKDRVAVSPFDVILYPAHPEMMVRPVQSHPNVHVPSNRYTQRFHIEITNTEDTRRDLIRFRKQQSSHKLSRVDLFFHTAAPLHSQDIPVSHSIAFWHIPTLFLNICDRTIDGLLLFWNDDAFGDSNYPKTGVIRRKRFKLDIFQLELVSLTMEERKAIKNLALFIPPKTPATLSLQKQSRRRRRRQPATGIVHFGMFSTIRQKVTETTNLLFEEKQRNVMDMEIWDILQIFT</sequence>
<dbReference type="Proteomes" id="UP001281761">
    <property type="component" value="Unassembled WGS sequence"/>
</dbReference>
<keyword evidence="3" id="KW-1185">Reference proteome</keyword>
<gene>
    <name evidence="2" type="ORF">BLNAU_2412</name>
</gene>
<reference evidence="2 3" key="1">
    <citation type="journal article" date="2022" name="bioRxiv">
        <title>Genomics of Preaxostyla Flagellates Illuminates Evolutionary Transitions and the Path Towards Mitochondrial Loss.</title>
        <authorList>
            <person name="Novak L.V.F."/>
            <person name="Treitli S.C."/>
            <person name="Pyrih J."/>
            <person name="Halakuc P."/>
            <person name="Pipaliya S.V."/>
            <person name="Vacek V."/>
            <person name="Brzon O."/>
            <person name="Soukal P."/>
            <person name="Eme L."/>
            <person name="Dacks J.B."/>
            <person name="Karnkowska A."/>
            <person name="Elias M."/>
            <person name="Hampl V."/>
        </authorList>
    </citation>
    <scope>NUCLEOTIDE SEQUENCE [LARGE SCALE GENOMIC DNA]</scope>
    <source>
        <strain evidence="2">NAU3</strain>
        <tissue evidence="2">Gut</tissue>
    </source>
</reference>
<comment type="caution">
    <text evidence="2">The sequence shown here is derived from an EMBL/GenBank/DDBJ whole genome shotgun (WGS) entry which is preliminary data.</text>
</comment>
<evidence type="ECO:0000313" key="2">
    <source>
        <dbReference type="EMBL" id="KAK2962580.1"/>
    </source>
</evidence>
<proteinExistence type="predicted"/>
<dbReference type="EMBL" id="JARBJD010000010">
    <property type="protein sequence ID" value="KAK2962580.1"/>
    <property type="molecule type" value="Genomic_DNA"/>
</dbReference>
<feature type="region of interest" description="Disordered" evidence="1">
    <location>
        <begin position="45"/>
        <end position="68"/>
    </location>
</feature>
<evidence type="ECO:0000313" key="3">
    <source>
        <dbReference type="Proteomes" id="UP001281761"/>
    </source>
</evidence>
<name>A0ABQ9YFT1_9EUKA</name>
<feature type="compositionally biased region" description="Polar residues" evidence="1">
    <location>
        <begin position="45"/>
        <end position="58"/>
    </location>
</feature>
<accession>A0ABQ9YFT1</accession>
<protein>
    <submittedName>
        <fullName evidence="2">Uncharacterized protein</fullName>
    </submittedName>
</protein>